<dbReference type="PATRIC" id="fig|155920.8.peg.189"/>
<dbReference type="Gene3D" id="1.10.3510.10">
    <property type="entry name" value="NMB0513-like"/>
    <property type="match status" value="1"/>
</dbReference>
<proteinExistence type="predicted"/>
<dbReference type="Proteomes" id="UP000027215">
    <property type="component" value="Chromosome"/>
</dbReference>
<gene>
    <name evidence="1" type="ORF">D934_00805</name>
</gene>
<dbReference type="SUPFAM" id="SSF160472">
    <property type="entry name" value="NMB0513-like"/>
    <property type="match status" value="1"/>
</dbReference>
<dbReference type="InterPro" id="IPR023138">
    <property type="entry name" value="NMB0513-like_sf"/>
</dbReference>
<organism evidence="1 2">
    <name type="scientific">Xylella fastidiosa subsp. sandyi Ann-1</name>
    <dbReference type="NCBI Taxonomy" id="155920"/>
    <lineage>
        <taxon>Bacteria</taxon>
        <taxon>Pseudomonadati</taxon>
        <taxon>Pseudomonadota</taxon>
        <taxon>Gammaproteobacteria</taxon>
        <taxon>Lysobacterales</taxon>
        <taxon>Lysobacteraceae</taxon>
        <taxon>Xylella</taxon>
    </lineage>
</organism>
<dbReference type="AlphaFoldDB" id="A0A060GXK8"/>
<accession>A0A060GXK8</accession>
<dbReference type="InterPro" id="IPR007670">
    <property type="entry name" value="DUF596"/>
</dbReference>
<evidence type="ECO:0000313" key="1">
    <source>
        <dbReference type="EMBL" id="AIC09199.1"/>
    </source>
</evidence>
<dbReference type="EMBL" id="CP006696">
    <property type="protein sequence ID" value="AIC09199.1"/>
    <property type="molecule type" value="Genomic_DNA"/>
</dbReference>
<dbReference type="HOGENOM" id="CLU_132704_0_0_6"/>
<evidence type="ECO:0008006" key="3">
    <source>
        <dbReference type="Google" id="ProtNLM"/>
    </source>
</evidence>
<reference evidence="1 2" key="1">
    <citation type="submission" date="2013-08" db="EMBL/GenBank/DDBJ databases">
        <authorList>
            <person name="Stouthamer R."/>
            <person name="Nunney L."/>
        </authorList>
    </citation>
    <scope>NUCLEOTIDE SEQUENCE [LARGE SCALE GENOMIC DNA]</scope>
    <source>
        <strain evidence="2">ann-1</strain>
    </source>
</reference>
<sequence>MDNFMLTQQQIDDICEDLDGPLNFLWGYIRDAYGIHPHQLDPASFEERKKDFLFLIGKLMDEGRLKLAKNDEFMTGSTEEQVEMFRKSFPASDEEMELGCWFFFDECPAGAVWVFKGERENGEDYYEWT</sequence>
<dbReference type="KEGG" id="xfs:D934_00805"/>
<dbReference type="Pfam" id="PF04591">
    <property type="entry name" value="DUF596"/>
    <property type="match status" value="1"/>
</dbReference>
<protein>
    <recommendedName>
        <fullName evidence="3">DUF596 domain-containing protein</fullName>
    </recommendedName>
</protein>
<evidence type="ECO:0000313" key="2">
    <source>
        <dbReference type="Proteomes" id="UP000027215"/>
    </source>
</evidence>
<name>A0A060GXK8_XYLFS</name>